<keyword evidence="3" id="KW-0902">Two-component regulatory system</keyword>
<evidence type="ECO:0000256" key="1">
    <source>
        <dbReference type="ARBA" id="ARBA00018672"/>
    </source>
</evidence>
<comment type="caution">
    <text evidence="10">The sequence shown here is derived from an EMBL/GenBank/DDBJ whole genome shotgun (WGS) entry which is preliminary data.</text>
</comment>
<evidence type="ECO:0000256" key="7">
    <source>
        <dbReference type="PROSITE-ProRule" id="PRU00169"/>
    </source>
</evidence>
<evidence type="ECO:0000256" key="2">
    <source>
        <dbReference type="ARBA" id="ARBA00022490"/>
    </source>
</evidence>
<dbReference type="InterPro" id="IPR007492">
    <property type="entry name" value="LytTR_DNA-bd_dom"/>
</dbReference>
<dbReference type="SMART" id="SM00448">
    <property type="entry name" value="REC"/>
    <property type="match status" value="1"/>
</dbReference>
<feature type="domain" description="HTH LytTR-type" evidence="9">
    <location>
        <begin position="144"/>
        <end position="244"/>
    </location>
</feature>
<gene>
    <name evidence="10" type="ORF">G5A70_07470</name>
</gene>
<protein>
    <recommendedName>
        <fullName evidence="1">Stage 0 sporulation protein A homolog</fullName>
    </recommendedName>
</protein>
<accession>A0ABX2I6C9</accession>
<keyword evidence="11" id="KW-1185">Reference proteome</keyword>
<reference evidence="10 11" key="1">
    <citation type="journal article" date="2020" name="Cell Host Microbe">
        <title>Functional and Genomic Variation between Human-Derived Isolates of Lachnospiraceae Reveals Inter- and Intra-Species Diversity.</title>
        <authorList>
            <person name="Sorbara M.T."/>
            <person name="Littmann E.R."/>
            <person name="Fontana E."/>
            <person name="Moody T.U."/>
            <person name="Kohout C.E."/>
            <person name="Gjonbalaj M."/>
            <person name="Eaton V."/>
            <person name="Seok R."/>
            <person name="Leiner I.M."/>
            <person name="Pamer E.G."/>
        </authorList>
    </citation>
    <scope>NUCLEOTIDE SEQUENCE [LARGE SCALE GENOMIC DNA]</scope>
    <source>
        <strain evidence="10 11">MSK.15.26</strain>
    </source>
</reference>
<name>A0ABX2I6C9_BLAHA</name>
<comment type="function">
    <text evidence="6">Required for high-level post-exponential phase expression of a series of secreted proteins.</text>
</comment>
<dbReference type="EMBL" id="JAAITA010000007">
    <property type="protein sequence ID" value="NSJ86013.1"/>
    <property type="molecule type" value="Genomic_DNA"/>
</dbReference>
<dbReference type="Proteomes" id="UP000822142">
    <property type="component" value="Unassembled WGS sequence"/>
</dbReference>
<keyword evidence="4" id="KW-0010">Activator</keyword>
<dbReference type="Pfam" id="PF00072">
    <property type="entry name" value="Response_reg"/>
    <property type="match status" value="1"/>
</dbReference>
<dbReference type="Gene3D" id="3.40.50.2300">
    <property type="match status" value="1"/>
</dbReference>
<evidence type="ECO:0000313" key="11">
    <source>
        <dbReference type="Proteomes" id="UP000822142"/>
    </source>
</evidence>
<dbReference type="PANTHER" id="PTHR37299">
    <property type="entry name" value="TRANSCRIPTIONAL REGULATOR-RELATED"/>
    <property type="match status" value="1"/>
</dbReference>
<dbReference type="Gene3D" id="2.40.50.1020">
    <property type="entry name" value="LytTr DNA-binding domain"/>
    <property type="match status" value="1"/>
</dbReference>
<feature type="domain" description="Response regulatory" evidence="8">
    <location>
        <begin position="3"/>
        <end position="127"/>
    </location>
</feature>
<evidence type="ECO:0000256" key="3">
    <source>
        <dbReference type="ARBA" id="ARBA00023012"/>
    </source>
</evidence>
<keyword evidence="2" id="KW-0963">Cytoplasm</keyword>
<evidence type="ECO:0000256" key="5">
    <source>
        <dbReference type="ARBA" id="ARBA00024867"/>
    </source>
</evidence>
<evidence type="ECO:0000256" key="4">
    <source>
        <dbReference type="ARBA" id="ARBA00023159"/>
    </source>
</evidence>
<organism evidence="10 11">
    <name type="scientific">Blautia hansenii</name>
    <name type="common">Ruminococcus hansenii</name>
    <dbReference type="NCBI Taxonomy" id="1322"/>
    <lineage>
        <taxon>Bacteria</taxon>
        <taxon>Bacillati</taxon>
        <taxon>Bacillota</taxon>
        <taxon>Clostridia</taxon>
        <taxon>Lachnospirales</taxon>
        <taxon>Lachnospiraceae</taxon>
        <taxon>Blautia</taxon>
    </lineage>
</organism>
<comment type="function">
    <text evidence="5">May play the central regulatory role in sporulation. It may be an element of the effector pathway responsible for the activation of sporulation genes in response to nutritional stress. Spo0A may act in concert with spo0H (a sigma factor) to control the expression of some genes that are critical to the sporulation process.</text>
</comment>
<feature type="modified residue" description="4-aspartylphosphate" evidence="7">
    <location>
        <position position="61"/>
    </location>
</feature>
<keyword evidence="7" id="KW-0597">Phosphoprotein</keyword>
<dbReference type="SMART" id="SM00850">
    <property type="entry name" value="LytTR"/>
    <property type="match status" value="1"/>
</dbReference>
<evidence type="ECO:0000259" key="8">
    <source>
        <dbReference type="PROSITE" id="PS50110"/>
    </source>
</evidence>
<dbReference type="InterPro" id="IPR011006">
    <property type="entry name" value="CheY-like_superfamily"/>
</dbReference>
<dbReference type="InterPro" id="IPR001789">
    <property type="entry name" value="Sig_transdc_resp-reg_receiver"/>
</dbReference>
<dbReference type="PROSITE" id="PS50930">
    <property type="entry name" value="HTH_LYTTR"/>
    <property type="match status" value="1"/>
</dbReference>
<evidence type="ECO:0000256" key="6">
    <source>
        <dbReference type="ARBA" id="ARBA00037164"/>
    </source>
</evidence>
<evidence type="ECO:0000259" key="9">
    <source>
        <dbReference type="PROSITE" id="PS50930"/>
    </source>
</evidence>
<dbReference type="InterPro" id="IPR046947">
    <property type="entry name" value="LytR-like"/>
</dbReference>
<dbReference type="PROSITE" id="PS50110">
    <property type="entry name" value="RESPONSE_REGULATORY"/>
    <property type="match status" value="1"/>
</dbReference>
<dbReference type="Pfam" id="PF04397">
    <property type="entry name" value="LytTR"/>
    <property type="match status" value="1"/>
</dbReference>
<dbReference type="PANTHER" id="PTHR37299:SF3">
    <property type="entry name" value="STAGE 0 SPORULATION PROTEIN A HOMOLOG"/>
    <property type="match status" value="1"/>
</dbReference>
<dbReference type="SUPFAM" id="SSF52172">
    <property type="entry name" value="CheY-like"/>
    <property type="match status" value="1"/>
</dbReference>
<proteinExistence type="predicted"/>
<sequence length="244" mass="28628">MIQIYVCEDNPQQLRYFTEIIQKYLLMHDFSQKFVFGALNPKDLLEELEKKIPEFGLYFLDICLENDMNGLQSAKKIREKDPLGEIVFVTSKSELCMLTFQYQVRALDFIVKDDMELLPEKILKCMKSAEKVYRQILNKSAKSFSIKQGGERIFLNPDEILYMETSGDASHKIAIYTQTKVYHTYGTIKEFAASFEKYPNFFRCHQSVLVNKNYVQRIDRGRKQIILTNGSICPVSVRYLRTYK</sequence>
<evidence type="ECO:0000313" key="10">
    <source>
        <dbReference type="EMBL" id="NSJ86013.1"/>
    </source>
</evidence>
<dbReference type="RefSeq" id="WP_173749037.1">
    <property type="nucleotide sequence ID" value="NZ_JAAITA010000007.1"/>
</dbReference>